<dbReference type="PANTHER" id="PTHR11106">
    <property type="entry name" value="GANGLIOSIDE INDUCED DIFFERENTIATION ASSOCIATED PROTEIN 2-RELATED"/>
    <property type="match status" value="1"/>
</dbReference>
<keyword evidence="3" id="KW-1185">Reference proteome</keyword>
<organism evidence="2 3">
    <name type="scientific">Vibrio natriegens NBRC 15636 = ATCC 14048 = DSM 759</name>
    <dbReference type="NCBI Taxonomy" id="1219067"/>
    <lineage>
        <taxon>Bacteria</taxon>
        <taxon>Pseudomonadati</taxon>
        <taxon>Pseudomonadota</taxon>
        <taxon>Gammaproteobacteria</taxon>
        <taxon>Vibrionales</taxon>
        <taxon>Vibrionaceae</taxon>
        <taxon>Vibrio</taxon>
    </lineage>
</organism>
<dbReference type="SMART" id="SM00506">
    <property type="entry name" value="A1pp"/>
    <property type="match status" value="1"/>
</dbReference>
<dbReference type="PROSITE" id="PS51154">
    <property type="entry name" value="MACRO"/>
    <property type="match status" value="1"/>
</dbReference>
<dbReference type="Proteomes" id="UP000092741">
    <property type="component" value="Chromosome 2"/>
</dbReference>
<evidence type="ECO:0000259" key="1">
    <source>
        <dbReference type="PROSITE" id="PS51154"/>
    </source>
</evidence>
<evidence type="ECO:0000313" key="2">
    <source>
        <dbReference type="EMBL" id="ANQ15098.1"/>
    </source>
</evidence>
<dbReference type="CDD" id="cd02908">
    <property type="entry name" value="Macro_OAADPr_deacetylase"/>
    <property type="match status" value="1"/>
</dbReference>
<feature type="domain" description="Macro" evidence="1">
    <location>
        <begin position="1"/>
        <end position="171"/>
    </location>
</feature>
<dbReference type="AlphaFoldDB" id="A0AAN1CYE7"/>
<proteinExistence type="predicted"/>
<accession>A0AAN1CYE7</accession>
<dbReference type="InterPro" id="IPR043472">
    <property type="entry name" value="Macro_dom-like"/>
</dbReference>
<name>A0AAN1CYE7_VIBNA</name>
<gene>
    <name evidence="2" type="ORF">BA890_20450</name>
</gene>
<sequence>MNAISLIKGDITTAKVDAIVNAANPSMLGGGGVDGAIHHVAGRELYVACLAVKEIDGIRCPFGYARITSAGKLNARYVIHAVGPIYDKFHDPRAVLESAYKNALDLALESGCKTVALPAISCGVYGYPPHEAAEVALSVCQRPKYHSLQMHFYLFSDEMLRIWQQALAAYQ</sequence>
<dbReference type="GeneID" id="70914451"/>
<protein>
    <submittedName>
        <fullName evidence="2">RNase III inhibitor</fullName>
    </submittedName>
</protein>
<dbReference type="RefSeq" id="WP_020335098.1">
    <property type="nucleotide sequence ID" value="NZ_ATFJ01000033.1"/>
</dbReference>
<dbReference type="InterPro" id="IPR002589">
    <property type="entry name" value="Macro_dom"/>
</dbReference>
<evidence type="ECO:0000313" key="3">
    <source>
        <dbReference type="Proteomes" id="UP000092741"/>
    </source>
</evidence>
<dbReference type="PANTHER" id="PTHR11106:SF27">
    <property type="entry name" value="MACRO DOMAIN-CONTAINING PROTEIN"/>
    <property type="match status" value="1"/>
</dbReference>
<reference evidence="2 3" key="1">
    <citation type="submission" date="2016-07" db="EMBL/GenBank/DDBJ databases">
        <title>Developing Vibrio natriegens as a novel, fast-growing host for biotechnology.</title>
        <authorList>
            <person name="Weinstock M.T."/>
            <person name="Hesek E.D."/>
            <person name="Wilson C.M."/>
            <person name="Gibson D.G."/>
        </authorList>
    </citation>
    <scope>NUCLEOTIDE SEQUENCE [LARGE SCALE GENOMIC DNA]</scope>
    <source>
        <strain evidence="2 3">ATCC 14048</strain>
    </source>
</reference>
<dbReference type="EMBL" id="CP016346">
    <property type="protein sequence ID" value="ANQ15098.1"/>
    <property type="molecule type" value="Genomic_DNA"/>
</dbReference>
<dbReference type="KEGG" id="vna:PN96_16605"/>
<dbReference type="SUPFAM" id="SSF52949">
    <property type="entry name" value="Macro domain-like"/>
    <property type="match status" value="1"/>
</dbReference>
<dbReference type="Pfam" id="PF01661">
    <property type="entry name" value="Macro"/>
    <property type="match status" value="1"/>
</dbReference>
<dbReference type="Gene3D" id="3.40.220.10">
    <property type="entry name" value="Leucine Aminopeptidase, subunit E, domain 1"/>
    <property type="match status" value="1"/>
</dbReference>